<dbReference type="EMBL" id="UZAD01000018">
    <property type="protein sequence ID" value="VDN81602.1"/>
    <property type="molecule type" value="Genomic_DNA"/>
</dbReference>
<evidence type="ECO:0000313" key="1">
    <source>
        <dbReference type="EMBL" id="VDN81602.1"/>
    </source>
</evidence>
<protein>
    <submittedName>
        <fullName evidence="3">C-type lectin domain-containing protein</fullName>
    </submittedName>
</protein>
<sequence>MVLNGTQQVYAWNRNIYTKNFFSISSFFVLWKLHRIDVPRPINKEMDELGRAQCMCHNGYHGSFCDQSFNIFGIAFESQSIICTDNQFEFSCPSEGIRGKMLNFHIEKLNVTYWEQCVHPSSLQAMINSVKVSLLAESMIFSHCFQIVLVYLAQLLVCSIGCDVCLCNLTKKLKFVSYLSYSAYAYIIFLEPMTICPSHAVCQNGRTVLCPICNRRTTFNIQCANKMVDIGFFGWSNSRKKIAIVCKDKFIIIKVLVIGWMDGFERLGGSSFCDCYYITSRRAFWNQRNCNSSQQWVYQFEPETQSTEVHNKFMKQHIIFNRLWNVEWFEWKVQQYYLLQKIAIYQNLNNLNQT</sequence>
<evidence type="ECO:0000313" key="3">
    <source>
        <dbReference type="WBParaSite" id="BPAG_0000041501-mRNA-1"/>
    </source>
</evidence>
<dbReference type="WBParaSite" id="BPAG_0000041501-mRNA-1">
    <property type="protein sequence ID" value="BPAG_0000041501-mRNA-1"/>
    <property type="gene ID" value="BPAG_0000041501"/>
</dbReference>
<evidence type="ECO:0000313" key="2">
    <source>
        <dbReference type="Proteomes" id="UP000278627"/>
    </source>
</evidence>
<gene>
    <name evidence="1" type="ORF">BPAG_LOCUS416</name>
</gene>
<dbReference type="STRING" id="6280.A0A0N4SXK6"/>
<keyword evidence="2" id="KW-1185">Reference proteome</keyword>
<dbReference type="Proteomes" id="UP000278627">
    <property type="component" value="Unassembled WGS sequence"/>
</dbReference>
<reference evidence="1 2" key="2">
    <citation type="submission" date="2018-11" db="EMBL/GenBank/DDBJ databases">
        <authorList>
            <consortium name="Pathogen Informatics"/>
        </authorList>
    </citation>
    <scope>NUCLEOTIDE SEQUENCE [LARGE SCALE GENOMIC DNA]</scope>
</reference>
<reference evidence="3" key="1">
    <citation type="submission" date="2017-02" db="UniProtKB">
        <authorList>
            <consortium name="WormBaseParasite"/>
        </authorList>
    </citation>
    <scope>IDENTIFICATION</scope>
</reference>
<organism evidence="3">
    <name type="scientific">Brugia pahangi</name>
    <name type="common">Filarial nematode worm</name>
    <dbReference type="NCBI Taxonomy" id="6280"/>
    <lineage>
        <taxon>Eukaryota</taxon>
        <taxon>Metazoa</taxon>
        <taxon>Ecdysozoa</taxon>
        <taxon>Nematoda</taxon>
        <taxon>Chromadorea</taxon>
        <taxon>Rhabditida</taxon>
        <taxon>Spirurina</taxon>
        <taxon>Spiruromorpha</taxon>
        <taxon>Filarioidea</taxon>
        <taxon>Onchocercidae</taxon>
        <taxon>Brugia</taxon>
    </lineage>
</organism>
<name>A0A0N4SXK6_BRUPA</name>
<accession>A0A0N4SXK6</accession>
<dbReference type="AlphaFoldDB" id="A0A0N4SXK6"/>
<proteinExistence type="predicted"/>